<evidence type="ECO:0000313" key="2">
    <source>
        <dbReference type="EMBL" id="QOL48052.1"/>
    </source>
</evidence>
<proteinExistence type="predicted"/>
<evidence type="ECO:0000313" key="3">
    <source>
        <dbReference type="Proteomes" id="UP000593875"/>
    </source>
</evidence>
<dbReference type="Proteomes" id="UP000593875">
    <property type="component" value="Chromosome"/>
</dbReference>
<keyword evidence="3" id="KW-1185">Reference proteome</keyword>
<feature type="domain" description="Flagellar Assembly Protein A N-terminal region" evidence="1">
    <location>
        <begin position="156"/>
        <end position="308"/>
    </location>
</feature>
<dbReference type="Pfam" id="PF20250">
    <property type="entry name" value="FapA_N"/>
    <property type="match status" value="1"/>
</dbReference>
<protein>
    <submittedName>
        <fullName evidence="2">DUF342 domain-containing protein</fullName>
    </submittedName>
</protein>
<dbReference type="AlphaFoldDB" id="A0A7L9U1A4"/>
<name>A0A7L9U1A4_9BURK</name>
<gene>
    <name evidence="2" type="ORF">LPB04_13630</name>
</gene>
<dbReference type="KEGG" id="mlir:LPB04_13630"/>
<reference evidence="2 3" key="1">
    <citation type="submission" date="2020-10" db="EMBL/GenBank/DDBJ databases">
        <title>Genome sequencing of Massilia sp. LPB0304.</title>
        <authorList>
            <person name="Kim J."/>
        </authorList>
    </citation>
    <scope>NUCLEOTIDE SEQUENCE [LARGE SCALE GENOMIC DNA]</scope>
    <source>
        <strain evidence="2 3">LPB0304</strain>
    </source>
</reference>
<sequence>MIRSYLAHLEASSRGRSITWSTHVSDTAVAPPAAPAARFDSTGPEHCIQRRPDGIYADPAVLGTTVLAAVDSILRSGSVLSGIDYPVLIKAIYDSGPALPTGPDGRPVVRIASDIVPFNAQRRSLYRSVRIAGGEAEYCFEPVFLAGPGGEGEIQTSLDFDEFVADMWTKGIRFGIDIAGVRAGIANPGLGRVVVARRLEPEAGLDATVVEVSDDIHRSDAPRQLSNGKLDLMCFQNRFPQVQGGTRLLQKLPSKVGKPGFELSGIRIEPAAPRDLEFSTYAGEGTSIEKSAAGEFLVAVRTGFLNVDPKTRRIAVGDKIVSRDGVSARTTGNLQLTGDYEEFGDVQEKRVIEGNGITVHGNVYGDIHSRGGMVRLRATLVGGSVHNKHGDIQVDGVTANAILQASAGTVTLQRAENCVISGTRVRIEHAINCEIMADEISIGNAEGCALAARRISIDNTAPWRESEMLVYVLCAECGRIDDMLEQIGARLAQFDAAATRHKLELSHLCAQPEVRKYLEIAGRVRSGEMSLTPAQAQQFKQMGQAVGPELQKIGDVSAARKAVEAEHAEGKALLERFTAQRIERAAGSEVKLRLLQGDTQVRQLAFDPDGACFYDLPAREIKSRLRGNEGTPLHAAASGSYAWGGAAPALP</sequence>
<organism evidence="2 3">
    <name type="scientific">Massilia litorea</name>
    <dbReference type="NCBI Taxonomy" id="2769491"/>
    <lineage>
        <taxon>Bacteria</taxon>
        <taxon>Pseudomonadati</taxon>
        <taxon>Pseudomonadota</taxon>
        <taxon>Betaproteobacteria</taxon>
        <taxon>Burkholderiales</taxon>
        <taxon>Oxalobacteraceae</taxon>
        <taxon>Telluria group</taxon>
        <taxon>Massilia</taxon>
    </lineage>
</organism>
<dbReference type="InterPro" id="IPR046866">
    <property type="entry name" value="FapA_N"/>
</dbReference>
<evidence type="ECO:0000259" key="1">
    <source>
        <dbReference type="Pfam" id="PF20250"/>
    </source>
</evidence>
<dbReference type="EMBL" id="CP062941">
    <property type="protein sequence ID" value="QOL48052.1"/>
    <property type="molecule type" value="Genomic_DNA"/>
</dbReference>
<accession>A0A7L9U1A4</accession>